<feature type="domain" description="C3H1-type" evidence="17">
    <location>
        <begin position="1981"/>
        <end position="2007"/>
    </location>
</feature>
<evidence type="ECO:0000256" key="13">
    <source>
        <dbReference type="ARBA" id="ARBA00070518"/>
    </source>
</evidence>
<dbReference type="OrthoDB" id="8197317at2759"/>
<comment type="similarity">
    <text evidence="3">Belongs to the glycosyltransferase 2 family.</text>
</comment>
<evidence type="ECO:0000256" key="3">
    <source>
        <dbReference type="ARBA" id="ARBA00006739"/>
    </source>
</evidence>
<organism evidence="18 19">
    <name type="scientific">Apis cerana cerana</name>
    <name type="common">Oriental honeybee</name>
    <dbReference type="NCBI Taxonomy" id="94128"/>
    <lineage>
        <taxon>Eukaryota</taxon>
        <taxon>Metazoa</taxon>
        <taxon>Ecdysozoa</taxon>
        <taxon>Arthropoda</taxon>
        <taxon>Hexapoda</taxon>
        <taxon>Insecta</taxon>
        <taxon>Pterygota</taxon>
        <taxon>Neoptera</taxon>
        <taxon>Endopterygota</taxon>
        <taxon>Hymenoptera</taxon>
        <taxon>Apocrita</taxon>
        <taxon>Aculeata</taxon>
        <taxon>Apoidea</taxon>
        <taxon>Anthophila</taxon>
        <taxon>Apidae</taxon>
        <taxon>Apis</taxon>
    </lineage>
</organism>
<dbReference type="GO" id="GO:0004581">
    <property type="term" value="F:dolichyl-phosphate beta-glucosyltransferase activity"/>
    <property type="evidence" value="ECO:0007669"/>
    <property type="project" value="UniProtKB-EC"/>
</dbReference>
<dbReference type="SUPFAM" id="SSF53448">
    <property type="entry name" value="Nucleotide-diphospho-sugar transferases"/>
    <property type="match status" value="1"/>
</dbReference>
<evidence type="ECO:0000313" key="19">
    <source>
        <dbReference type="Proteomes" id="UP000242457"/>
    </source>
</evidence>
<keyword evidence="8" id="KW-0256">Endoplasmic reticulum</keyword>
<evidence type="ECO:0000256" key="12">
    <source>
        <dbReference type="ARBA" id="ARBA00045097"/>
    </source>
</evidence>
<evidence type="ECO:0000256" key="10">
    <source>
        <dbReference type="ARBA" id="ARBA00022989"/>
    </source>
</evidence>
<reference evidence="18 19" key="1">
    <citation type="submission" date="2014-07" db="EMBL/GenBank/DDBJ databases">
        <title>Genomic and transcriptomic analysis on Apis cerana provide comprehensive insights into honey bee biology.</title>
        <authorList>
            <person name="Diao Q."/>
            <person name="Sun L."/>
            <person name="Zheng H."/>
            <person name="Zheng H."/>
            <person name="Xu S."/>
            <person name="Wang S."/>
            <person name="Zeng Z."/>
            <person name="Hu F."/>
            <person name="Su S."/>
            <person name="Wu J."/>
        </authorList>
    </citation>
    <scope>NUCLEOTIDE SEQUENCE [LARGE SCALE GENOMIC DNA]</scope>
    <source>
        <tissue evidence="18">Pupae without intestine</tissue>
    </source>
</reference>
<keyword evidence="5" id="KW-0328">Glycosyltransferase</keyword>
<evidence type="ECO:0000256" key="14">
    <source>
        <dbReference type="PROSITE-ProRule" id="PRU00723"/>
    </source>
</evidence>
<feature type="region of interest" description="Disordered" evidence="16">
    <location>
        <begin position="370"/>
        <end position="399"/>
    </location>
</feature>
<evidence type="ECO:0000256" key="5">
    <source>
        <dbReference type="ARBA" id="ARBA00022676"/>
    </source>
</evidence>
<evidence type="ECO:0000256" key="9">
    <source>
        <dbReference type="ARBA" id="ARBA00022968"/>
    </source>
</evidence>
<gene>
    <name evidence="18" type="ORF">APICC_09563</name>
</gene>
<dbReference type="EC" id="2.4.1.117" evidence="4"/>
<feature type="region of interest" description="Disordered" evidence="16">
    <location>
        <begin position="1589"/>
        <end position="1610"/>
    </location>
</feature>
<keyword evidence="14" id="KW-0479">Metal-binding</keyword>
<sequence length="2315" mass="262884">MASDLSSECTEAIGVLDEKEEGEISLEDVSSSEEGHVNYGYGSKTSQCSNCLSTQHNATWCTVPAKFYPPKGTNRRVEVDLIPQDAVQGKENRHQIKESGCIGTKHTTSTLQEKNDDLVPISSDSDMEIVGLADNSKQITIHSSAKSRMKKKRKKKRNHVSSTSLDDLVSSSTMDISTKECINTIKHDVTKNNSRSHHREMSPIHRSNRSKVIPRSPPKRHRSLIKPRSPFRRSKSPIIRTRSPTLRRSPRRLKSPKRSPYKSSTKTIPRKTSHIELMSSRNYVDTHKLLKKVRQLGSIGTHSLEETLNKNKEHASSLKEKLTNMMKGVSDNNIDLTNSSKEKTIVNVNKKESNDIDDEEDLALLRQKALETKQNKSNKQNDVSKTETSKHVSANINDDQDEEDLELRMIALRSAVLKKHQNRIQKGIKSGKYKKSDTFRSESPFTQSFLDSIPIPGEELLNFASPPHSPLPINENNHTEDMELDTDVEREKEKLPYSPTDKITANIPMDTELLGIQPSDVSFITVNEANNSPNFNTSVTSSQDDQKSYQGKIIENQSYLPNIVYYTPSQNSLCVTNTNVQYLPTDLSETSKSNFMKIHNSHLNIPPYENICIAKNNNNTSEALDINSSQEMPYSPTDTPIYDPDLSHALPQTLGALTISNSSLVSLESYISNTHGNNEQHNHISTDQHIQPTKDISNENEHLNKAEVLSLEPVTNFTTTSLMETLSPSSSMITIDDLPEIEADIHITDTVRNLKTEYIPNDLSNNINEKIVEPLYMKGLPDVTKDTNKIPTLINRTLVPAPILKTNKQLQLPLPTKKNIIQQEPTFKSAEMQPVVLHEETSIKTNASFKPIKLTSFLQKSHSVLAIPTAFHDSLHEDLINETSADKSSHTSLIESNPNVTLVQNNTIITNSEKTSDIKSPIPKKKKLSKKGLKKRSIGPALIAKNHTTCIKSDNVNTVDKYESQQVLYTDDKQHQKGIQIEMDQTDNIDVSMSETSKNIITEKNNISSESNEKEIQNNDNSVNDISEQIKGTEDRRQSLDEDEEALRAILLASLPKRTKITNNCSNSDAISTASTTLNQVLINQTVSNIVLPTTNLTTSHVNLYGSENDKNQSNSGEKINNIAQKDLSVDNNKTLNITTLGRKRSINMTKGPQRKLIKRISIPASTKVVNNAKKYQNTMIQKRLNLQKSTLYNKQKVTENKILPKVQSNDSKWSANSKALSDTQRIVINLESDTESDSESERQKNITVSSVHSVITEKHQPTINSTTEFEKNLDQFLRAVRRKQESMAAARPTSISQTPKKDTVLTTKSEKLNSSNNLHTPLAVRHLPVSQQEEYRRLKQQILEREKLKLHRTMENNSLIKNKNMEIFSKSTLSNSQNKELCIKINQISTKSQNINTQQLNKENCSKNLIDSIKNTAISTNNKTCNIDKRENTNLNQTKLLSRSTTNSDVCVSIENNPNNIRNKVVENSVQSTSTSRKIFEMPTQKIEMKTRISPGLKILSIDEVNQKYVQIQVKNDTNERVVTINDKVSLNNKTVINRNENISGYKDNNNKNTCDYDINNMLSTNNIISNDNNAVDSDASTIIMSERHEDRKENLDTSESTISLSQHQEDLSSISNAENSHFLFIQNNISSKDTKSIEENWDEIKKDVKSELNTLINLSRAEQEQRLIDTEEKLVMKRYTILDDLAEMSSNLRQWHMERDLQTNLVAEVKKLREQLKVAEERLQVQRNRINNIGPRVVAAHEKVNAGRQECFKLATICSTLGNRIMGKEYKVPEAGAQLLDNRLKEVANHTRQLSRKKVPSIDISDMYELSRLEEETVSTTCTEISQNKSLLLEECNIDTNILNEDQSRIKSSDIEKNIQIEDITINKNKTDKETDIILNISTLSFDERCISKQNDIEQEVFEETNLSNNNTTTTNILKPEDIQKLDNMSENNIIRPIILKPGTKKRNSTKFEGELQRKKTLLSYESILTHFKIPRNTNPNGVLCPYELMGTCSDGDCQFIHQTESTTISEEAISDIDGRILLTSRKIWRDEKEKYFLNLKTKNIEAFPSLYEKWSVHLSVVIPAYNEEERLPLMLDECLEYLENRLKNGCTYEVIIVNDGSSDKTMDIAHKYAIKYENIRVLNLVKNRGKGGAVRLGILSARGSVILFADADGATKFKDLEKLDNIDYITKPNEISYSHAIVCGSRAHLEKEETAKRTFFRLLLMHGFHFLVWFWGVRGIKDTQCGFKLITRESARAVFQALHIERWAFDVEMLYIAKMLNIPITEIPVNWTEIEGSKIVPFWSWLQMGKDLFFIWYKYRIGAWKIKRFKQM</sequence>
<dbReference type="EMBL" id="KZ288192">
    <property type="protein sequence ID" value="PBC34264.1"/>
    <property type="molecule type" value="Genomic_DNA"/>
</dbReference>
<dbReference type="InterPro" id="IPR029044">
    <property type="entry name" value="Nucleotide-diphossugar_trans"/>
</dbReference>
<keyword evidence="19" id="KW-1185">Reference proteome</keyword>
<dbReference type="Gene3D" id="3.90.550.10">
    <property type="entry name" value="Spore Coat Polysaccharide Biosynthesis Protein SpsA, Chain A"/>
    <property type="match status" value="1"/>
</dbReference>
<dbReference type="STRING" id="94128.A0A2A3ERX6"/>
<feature type="compositionally biased region" description="Polar residues" evidence="16">
    <location>
        <begin position="1599"/>
        <end position="1610"/>
    </location>
</feature>
<keyword evidence="9" id="KW-0735">Signal-anchor</keyword>
<evidence type="ECO:0000313" key="18">
    <source>
        <dbReference type="EMBL" id="PBC34264.1"/>
    </source>
</evidence>
<feature type="compositionally biased region" description="Basic residues" evidence="16">
    <location>
        <begin position="248"/>
        <end position="260"/>
    </location>
</feature>
<feature type="compositionally biased region" description="Basic residues" evidence="16">
    <location>
        <begin position="217"/>
        <end position="235"/>
    </location>
</feature>
<evidence type="ECO:0000256" key="6">
    <source>
        <dbReference type="ARBA" id="ARBA00022679"/>
    </source>
</evidence>
<feature type="coiled-coil region" evidence="15">
    <location>
        <begin position="1704"/>
        <end position="1731"/>
    </location>
</feature>
<dbReference type="InterPro" id="IPR035518">
    <property type="entry name" value="DPG_synthase"/>
</dbReference>
<accession>A0A2A3ERX6</accession>
<dbReference type="GO" id="GO:0008270">
    <property type="term" value="F:zinc ion binding"/>
    <property type="evidence" value="ECO:0007669"/>
    <property type="project" value="UniProtKB-KW"/>
</dbReference>
<feature type="region of interest" description="Disordered" evidence="16">
    <location>
        <begin position="1284"/>
        <end position="1304"/>
    </location>
</feature>
<keyword evidence="14" id="KW-0863">Zinc-finger</keyword>
<evidence type="ECO:0000256" key="15">
    <source>
        <dbReference type="SAM" id="Coils"/>
    </source>
</evidence>
<evidence type="ECO:0000259" key="17">
    <source>
        <dbReference type="PROSITE" id="PS50103"/>
    </source>
</evidence>
<dbReference type="PANTHER" id="PTHR10859:SF91">
    <property type="entry name" value="DOLICHYL-PHOSPHATE BETA-GLUCOSYLTRANSFERASE"/>
    <property type="match status" value="1"/>
</dbReference>
<proteinExistence type="inferred from homology"/>
<evidence type="ECO:0000256" key="11">
    <source>
        <dbReference type="ARBA" id="ARBA00023136"/>
    </source>
</evidence>
<dbReference type="InterPro" id="IPR001173">
    <property type="entry name" value="Glyco_trans_2-like"/>
</dbReference>
<keyword evidence="7" id="KW-0812">Transmembrane</keyword>
<keyword evidence="15" id="KW-0175">Coiled coil</keyword>
<comment type="pathway">
    <text evidence="2">Protein modification; protein glycosylation.</text>
</comment>
<dbReference type="FunFam" id="3.90.550.10:FF:000068">
    <property type="entry name" value="ALG5, dolichyl-phosphate beta-glucosyltransferase"/>
    <property type="match status" value="1"/>
</dbReference>
<dbReference type="GO" id="GO:0006487">
    <property type="term" value="P:protein N-linked glycosylation"/>
    <property type="evidence" value="ECO:0007669"/>
    <property type="project" value="TreeGrafter"/>
</dbReference>
<feature type="compositionally biased region" description="Basic residues" evidence="16">
    <location>
        <begin position="145"/>
        <end position="159"/>
    </location>
</feature>
<comment type="catalytic activity">
    <reaction evidence="12">
        <text>a di-trans,poly-cis-dolichyl phosphate + UDP-alpha-D-glucose = a di-trans,poly-cis-dolichyl beta-D-glucosyl phosphate + UDP</text>
        <dbReference type="Rhea" id="RHEA:15401"/>
        <dbReference type="Rhea" id="RHEA-COMP:19498"/>
        <dbReference type="Rhea" id="RHEA-COMP:19502"/>
        <dbReference type="ChEBI" id="CHEBI:57525"/>
        <dbReference type="ChEBI" id="CHEBI:57683"/>
        <dbReference type="ChEBI" id="CHEBI:58223"/>
        <dbReference type="ChEBI" id="CHEBI:58885"/>
        <dbReference type="EC" id="2.4.1.117"/>
    </reaction>
    <physiologicalReaction direction="left-to-right" evidence="12">
        <dbReference type="Rhea" id="RHEA:15402"/>
    </physiologicalReaction>
</comment>
<keyword evidence="11" id="KW-0472">Membrane</keyword>
<comment type="subcellular location">
    <subcellularLocation>
        <location evidence="1">Endoplasmic reticulum membrane</location>
        <topology evidence="1">Single-pass membrane protein</topology>
    </subcellularLocation>
</comment>
<dbReference type="PROSITE" id="PS50103">
    <property type="entry name" value="ZF_C3H1"/>
    <property type="match status" value="1"/>
</dbReference>
<evidence type="ECO:0000256" key="7">
    <source>
        <dbReference type="ARBA" id="ARBA00022692"/>
    </source>
</evidence>
<evidence type="ECO:0000256" key="8">
    <source>
        <dbReference type="ARBA" id="ARBA00022824"/>
    </source>
</evidence>
<dbReference type="InterPro" id="IPR000571">
    <property type="entry name" value="Znf_CCCH"/>
</dbReference>
<evidence type="ECO:0000256" key="4">
    <source>
        <dbReference type="ARBA" id="ARBA00012583"/>
    </source>
</evidence>
<evidence type="ECO:0000256" key="2">
    <source>
        <dbReference type="ARBA" id="ARBA00004922"/>
    </source>
</evidence>
<protein>
    <recommendedName>
        <fullName evidence="13">Dolichyl-phosphate beta-glucosyltransferase</fullName>
        <ecNumber evidence="4">2.4.1.117</ecNumber>
    </recommendedName>
</protein>
<feature type="region of interest" description="Disordered" evidence="16">
    <location>
        <begin position="140"/>
        <end position="168"/>
    </location>
</feature>
<dbReference type="GO" id="GO:0005789">
    <property type="term" value="C:endoplasmic reticulum membrane"/>
    <property type="evidence" value="ECO:0007669"/>
    <property type="project" value="UniProtKB-SubCell"/>
</dbReference>
<dbReference type="CDD" id="cd04188">
    <property type="entry name" value="DPG_synthase"/>
    <property type="match status" value="1"/>
</dbReference>
<feature type="zinc finger region" description="C3H1-type" evidence="14">
    <location>
        <begin position="1981"/>
        <end position="2007"/>
    </location>
</feature>
<dbReference type="Pfam" id="PF00535">
    <property type="entry name" value="Glycos_transf_2"/>
    <property type="match status" value="1"/>
</dbReference>
<dbReference type="Proteomes" id="UP000242457">
    <property type="component" value="Unassembled WGS sequence"/>
</dbReference>
<feature type="region of interest" description="Disordered" evidence="16">
    <location>
        <begin position="187"/>
        <end position="271"/>
    </location>
</feature>
<evidence type="ECO:0000256" key="16">
    <source>
        <dbReference type="SAM" id="MobiDB-lite"/>
    </source>
</evidence>
<keyword evidence="6 18" id="KW-0808">Transferase</keyword>
<dbReference type="PANTHER" id="PTHR10859">
    <property type="entry name" value="GLYCOSYL TRANSFERASE"/>
    <property type="match status" value="1"/>
</dbReference>
<keyword evidence="10" id="KW-1133">Transmembrane helix</keyword>
<name>A0A2A3ERX6_APICC</name>
<keyword evidence="14" id="KW-0862">Zinc</keyword>
<evidence type="ECO:0000256" key="1">
    <source>
        <dbReference type="ARBA" id="ARBA00004389"/>
    </source>
</evidence>